<keyword evidence="2" id="KW-0378">Hydrolase</keyword>
<keyword evidence="3" id="KW-0234">DNA repair</keyword>
<keyword evidence="2" id="KW-0067">ATP-binding</keyword>
<dbReference type="Proteomes" id="UP000308978">
    <property type="component" value="Unassembled WGS sequence"/>
</dbReference>
<evidence type="ECO:0000256" key="3">
    <source>
        <dbReference type="ARBA" id="ARBA00023204"/>
    </source>
</evidence>
<feature type="compositionally biased region" description="Basic residues" evidence="4">
    <location>
        <begin position="43"/>
        <end position="53"/>
    </location>
</feature>
<evidence type="ECO:0000256" key="2">
    <source>
        <dbReference type="ARBA" id="ARBA00022806"/>
    </source>
</evidence>
<evidence type="ECO:0000313" key="7">
    <source>
        <dbReference type="Proteomes" id="UP000308978"/>
    </source>
</evidence>
<dbReference type="Pfam" id="PF12705">
    <property type="entry name" value="PDDEXK_1"/>
    <property type="match status" value="1"/>
</dbReference>
<name>A0A4S4G5U5_9ACTN</name>
<comment type="caution">
    <text evidence="6">The sequence shown here is derived from an EMBL/GenBank/DDBJ whole genome shotgun (WGS) entry which is preliminary data.</text>
</comment>
<dbReference type="EMBL" id="SSTJ01000002">
    <property type="protein sequence ID" value="THG38211.1"/>
    <property type="molecule type" value="Genomic_DNA"/>
</dbReference>
<dbReference type="Gene3D" id="3.90.320.10">
    <property type="match status" value="1"/>
</dbReference>
<evidence type="ECO:0000256" key="4">
    <source>
        <dbReference type="SAM" id="MobiDB-lite"/>
    </source>
</evidence>
<evidence type="ECO:0000256" key="1">
    <source>
        <dbReference type="ARBA" id="ARBA00022763"/>
    </source>
</evidence>
<feature type="compositionally biased region" description="Basic and acidic residues" evidence="4">
    <location>
        <begin position="209"/>
        <end position="219"/>
    </location>
</feature>
<dbReference type="GO" id="GO:0004386">
    <property type="term" value="F:helicase activity"/>
    <property type="evidence" value="ECO:0007669"/>
    <property type="project" value="UniProtKB-KW"/>
</dbReference>
<dbReference type="InterPro" id="IPR038726">
    <property type="entry name" value="PDDEXK_AddAB-type"/>
</dbReference>
<gene>
    <name evidence="6" type="ORF">E5986_01940</name>
</gene>
<evidence type="ECO:0000313" key="6">
    <source>
        <dbReference type="EMBL" id="THG38211.1"/>
    </source>
</evidence>
<sequence length="1168" mass="122312">MLRRGAGAGGAGAPPPSHRLLPGGGDPVSARGGPGQRGGPLPARHHLRRRPVRGRVLARAAGMPGAPCRRHAPGRAGLPPLHLRRSARPRRVRVAPRRVGGGRARVRGRRGPGAFAVPPSFRYGERAHRRGPRPDGQRRPAPGPGLRARARLRAELPPRAHMVPGGGRGPRRGLRRGAVALQARAPGSPSGRRPHGPGTGRLLLSARGPLRESDGRADAPRASPRPHVGCAGSREEGSAETARGWGTMGGRNTYEEGTGVRESVTELYATIEKAHGAAKRAAAVGEAASLGTARATPTTLVAELWELWGDGRALVSRAQRELLVGTALRRQEALVASAGTSELLARFFARYGSALARCGEDASLTERECAVLRVGADYRAALGEAALVEADEAAFLLAEAARTGEVRLPSVVAADPVDAGPGMAALLRQCGCADAAGGEPFAVGGLPAETELSVLLAAGPAAAPALVLDELRRARGEGAATALVCGPDVRSLYDLLAPSLVADGAGCDLRCAVPWGETLVGRAWTAVGRLGSSARPAAAATDFAYNALSGMDGAGARRLNGALRGDRLADGAAAVALLRAASPTFAVFERLQRAFSASGDAAGRTAIAADLQALAQAVREARGLAPVERSRELASVAAVAELAEAAWSLGVPLADAGALLASRQVSVNARAAGRDGVRVEFAELDRLASLLPKSYDAVILADTTDAAFPAAQTRTALDGLARKLGLPTPADALERQRRRFRAGKDAACHHLALVVTQRTAEGEEAYPAFLLKEFAEAVADDARAAARAAGNADEAAAWDECDEDAFGLPVPLLRGVRRLGEDDLPASVGAAFAPVAERVSLRTVRRGRLDRLHLVRFLRTADEEGRAVVVLSPSALELYVGCPYAWFLERRVGADAPDEEFGPLEKGSFAHSVLARFYDEAARRGIARLDDACAATWEPLFEATFDGVAAEQAALEPGSGRLVALTEAEGLELARLRSQLRESLHRQARFAPSFAVRAHEHIIAAEDGVDYAGVRVNGRVDRIDVDEAAGRFAVIDYKGSAGAEYAAAMGDDAEAPPLPKRIQGLVYAQALRPTLAGLHCAGALYLAYRARTDKDMVAGAADAAVFGEEPFVGRSSVVPMNFDAYLDAVEALVTERVRRLYAGDIAPDPRFSGICSYCPAVGCERRLA</sequence>
<keyword evidence="2" id="KW-0347">Helicase</keyword>
<evidence type="ECO:0000259" key="5">
    <source>
        <dbReference type="Pfam" id="PF12705"/>
    </source>
</evidence>
<accession>A0A4S4G5U5</accession>
<dbReference type="AlphaFoldDB" id="A0A4S4G5U5"/>
<dbReference type="InterPro" id="IPR011604">
    <property type="entry name" value="PDDEXK-like_dom_sf"/>
</dbReference>
<proteinExistence type="predicted"/>
<feature type="domain" description="PD-(D/E)XK endonuclease-like" evidence="5">
    <location>
        <begin position="871"/>
        <end position="1160"/>
    </location>
</feature>
<feature type="compositionally biased region" description="Gly residues" evidence="4">
    <location>
        <begin position="22"/>
        <end position="38"/>
    </location>
</feature>
<feature type="compositionally biased region" description="Gly residues" evidence="4">
    <location>
        <begin position="1"/>
        <end position="12"/>
    </location>
</feature>
<organism evidence="6 7">
    <name type="scientific">Adlercreutzia caecimuris</name>
    <dbReference type="NCBI Taxonomy" id="671266"/>
    <lineage>
        <taxon>Bacteria</taxon>
        <taxon>Bacillati</taxon>
        <taxon>Actinomycetota</taxon>
        <taxon>Coriobacteriia</taxon>
        <taxon>Eggerthellales</taxon>
        <taxon>Eggerthellaceae</taxon>
        <taxon>Adlercreutzia</taxon>
    </lineage>
</organism>
<reference evidence="6 7" key="1">
    <citation type="submission" date="2019-04" db="EMBL/GenBank/DDBJ databases">
        <title>Microbes associate with the intestines of laboratory mice.</title>
        <authorList>
            <person name="Navarre W."/>
            <person name="Wong E."/>
            <person name="Huang K.C."/>
            <person name="Tropini C."/>
            <person name="Ng K."/>
            <person name="Yu B."/>
        </authorList>
    </citation>
    <scope>NUCLEOTIDE SEQUENCE [LARGE SCALE GENOMIC DNA]</scope>
    <source>
        <strain evidence="6 7">NM80_B27</strain>
    </source>
</reference>
<feature type="region of interest" description="Disordered" evidence="4">
    <location>
        <begin position="1"/>
        <end position="254"/>
    </location>
</feature>
<dbReference type="GO" id="GO:0006281">
    <property type="term" value="P:DNA repair"/>
    <property type="evidence" value="ECO:0007669"/>
    <property type="project" value="UniProtKB-KW"/>
</dbReference>
<keyword evidence="1" id="KW-0227">DNA damage</keyword>
<protein>
    <submittedName>
        <fullName evidence="6">PD-(D/E)XK nuclease family protein</fullName>
    </submittedName>
</protein>
<feature type="compositionally biased region" description="Basic residues" evidence="4">
    <location>
        <begin position="82"/>
        <end position="96"/>
    </location>
</feature>
<keyword evidence="2" id="KW-0547">Nucleotide-binding</keyword>
<feature type="compositionally biased region" description="Low complexity" evidence="4">
    <location>
        <begin position="176"/>
        <end position="191"/>
    </location>
</feature>